<dbReference type="SUPFAM" id="SSF56317">
    <property type="entry name" value="Carbon-nitrogen hydrolase"/>
    <property type="match status" value="1"/>
</dbReference>
<dbReference type="InterPro" id="IPR037217">
    <property type="entry name" value="Trp/Indoleamine_2_3_dOase-like"/>
</dbReference>
<dbReference type="InterPro" id="IPR029058">
    <property type="entry name" value="AB_hydrolase_fold"/>
</dbReference>
<evidence type="ECO:0000256" key="3">
    <source>
        <dbReference type="ARBA" id="ARBA00023004"/>
    </source>
</evidence>
<comment type="similarity">
    <text evidence="1">Belongs to the indoleamine 2,3-dioxygenase family.</text>
</comment>
<evidence type="ECO:0000256" key="5">
    <source>
        <dbReference type="SAM" id="SignalP"/>
    </source>
</evidence>
<dbReference type="eggNOG" id="KOG0806">
    <property type="taxonomic scope" value="Eukaryota"/>
</dbReference>
<dbReference type="STRING" id="2903.R1DEE4"/>
<evidence type="ECO:0000256" key="4">
    <source>
        <dbReference type="PIRSR" id="PIRSR600898-1"/>
    </source>
</evidence>
<keyword evidence="3 4" id="KW-0408">Iron</keyword>
<dbReference type="InterPro" id="IPR036526">
    <property type="entry name" value="C-N_Hydrolase_sf"/>
</dbReference>
<reference evidence="7" key="2">
    <citation type="submission" date="2024-10" db="UniProtKB">
        <authorList>
            <consortium name="EnsemblProtists"/>
        </authorList>
    </citation>
    <scope>IDENTIFICATION</scope>
</reference>
<dbReference type="Proteomes" id="UP000013827">
    <property type="component" value="Unassembled WGS sequence"/>
</dbReference>
<reference evidence="8" key="1">
    <citation type="journal article" date="2013" name="Nature">
        <title>Pan genome of the phytoplankton Emiliania underpins its global distribution.</title>
        <authorList>
            <person name="Read B.A."/>
            <person name="Kegel J."/>
            <person name="Klute M.J."/>
            <person name="Kuo A."/>
            <person name="Lefebvre S.C."/>
            <person name="Maumus F."/>
            <person name="Mayer C."/>
            <person name="Miller J."/>
            <person name="Monier A."/>
            <person name="Salamov A."/>
            <person name="Young J."/>
            <person name="Aguilar M."/>
            <person name="Claverie J.M."/>
            <person name="Frickenhaus S."/>
            <person name="Gonzalez K."/>
            <person name="Herman E.K."/>
            <person name="Lin Y.C."/>
            <person name="Napier J."/>
            <person name="Ogata H."/>
            <person name="Sarno A.F."/>
            <person name="Shmutz J."/>
            <person name="Schroeder D."/>
            <person name="de Vargas C."/>
            <person name="Verret F."/>
            <person name="von Dassow P."/>
            <person name="Valentin K."/>
            <person name="Van de Peer Y."/>
            <person name="Wheeler G."/>
            <person name="Dacks J.B."/>
            <person name="Delwiche C.F."/>
            <person name="Dyhrman S.T."/>
            <person name="Glockner G."/>
            <person name="John U."/>
            <person name="Richards T."/>
            <person name="Worden A.Z."/>
            <person name="Zhang X."/>
            <person name="Grigoriev I.V."/>
            <person name="Allen A.E."/>
            <person name="Bidle K."/>
            <person name="Borodovsky M."/>
            <person name="Bowler C."/>
            <person name="Brownlee C."/>
            <person name="Cock J.M."/>
            <person name="Elias M."/>
            <person name="Gladyshev V.N."/>
            <person name="Groth M."/>
            <person name="Guda C."/>
            <person name="Hadaegh A."/>
            <person name="Iglesias-Rodriguez M.D."/>
            <person name="Jenkins J."/>
            <person name="Jones B.M."/>
            <person name="Lawson T."/>
            <person name="Leese F."/>
            <person name="Lindquist E."/>
            <person name="Lobanov A."/>
            <person name="Lomsadze A."/>
            <person name="Malik S.B."/>
            <person name="Marsh M.E."/>
            <person name="Mackinder L."/>
            <person name="Mock T."/>
            <person name="Mueller-Roeber B."/>
            <person name="Pagarete A."/>
            <person name="Parker M."/>
            <person name="Probert I."/>
            <person name="Quesneville H."/>
            <person name="Raines C."/>
            <person name="Rensing S.A."/>
            <person name="Riano-Pachon D.M."/>
            <person name="Richier S."/>
            <person name="Rokitta S."/>
            <person name="Shiraiwa Y."/>
            <person name="Soanes D.M."/>
            <person name="van der Giezen M."/>
            <person name="Wahlund T.M."/>
            <person name="Williams B."/>
            <person name="Wilson W."/>
            <person name="Wolfe G."/>
            <person name="Wurch L.L."/>
        </authorList>
    </citation>
    <scope>NUCLEOTIDE SEQUENCE</scope>
</reference>
<name>A0A0D3INR0_EMIH1</name>
<dbReference type="PANTHER" id="PTHR28657:SF5">
    <property type="entry name" value="INDOLEAMINE 2,3-DIOXYGENASE"/>
    <property type="match status" value="1"/>
</dbReference>
<keyword evidence="4" id="KW-0349">Heme</keyword>
<dbReference type="PaxDb" id="2903-EOD12895"/>
<proteinExistence type="inferred from homology"/>
<dbReference type="PROSITE" id="PS50263">
    <property type="entry name" value="CN_HYDROLASE"/>
    <property type="match status" value="1"/>
</dbReference>
<feature type="domain" description="CN hydrolase" evidence="6">
    <location>
        <begin position="21"/>
        <end position="269"/>
    </location>
</feature>
<dbReference type="InterPro" id="IPR003010">
    <property type="entry name" value="C-N_Hydrolase"/>
</dbReference>
<dbReference type="Gene3D" id="3.40.50.1820">
    <property type="entry name" value="alpha/beta hydrolase"/>
    <property type="match status" value="1"/>
</dbReference>
<dbReference type="EnsemblProtists" id="EOD12895">
    <property type="protein sequence ID" value="EOD12895"/>
    <property type="gene ID" value="EMIHUDRAFT_452099"/>
</dbReference>
<organism evidence="7 8">
    <name type="scientific">Emiliania huxleyi (strain CCMP1516)</name>
    <dbReference type="NCBI Taxonomy" id="280463"/>
    <lineage>
        <taxon>Eukaryota</taxon>
        <taxon>Haptista</taxon>
        <taxon>Haptophyta</taxon>
        <taxon>Prymnesiophyceae</taxon>
        <taxon>Isochrysidales</taxon>
        <taxon>Noelaerhabdaceae</taxon>
        <taxon>Emiliania</taxon>
    </lineage>
</organism>
<dbReference type="InterPro" id="IPR001110">
    <property type="entry name" value="UPF0012_CS"/>
</dbReference>
<dbReference type="GO" id="GO:0016702">
    <property type="term" value="F:oxidoreductase activity, acting on single donors with incorporation of molecular oxygen, incorporation of two atoms of oxygen"/>
    <property type="evidence" value="ECO:0007669"/>
    <property type="project" value="UniProtKB-ARBA"/>
</dbReference>
<dbReference type="RefSeq" id="XP_005765324.1">
    <property type="nucleotide sequence ID" value="XM_005765267.1"/>
</dbReference>
<dbReference type="Pfam" id="PF00795">
    <property type="entry name" value="CN_hydrolase"/>
    <property type="match status" value="1"/>
</dbReference>
<dbReference type="GO" id="GO:0019441">
    <property type="term" value="P:L-tryptophan catabolic process to kynurenine"/>
    <property type="evidence" value="ECO:0007669"/>
    <property type="project" value="InterPro"/>
</dbReference>
<dbReference type="GeneID" id="17258967"/>
<feature type="chain" id="PRO_5044192987" description="CN hydrolase domain-containing protein" evidence="5">
    <location>
        <begin position="21"/>
        <end position="1046"/>
    </location>
</feature>
<dbReference type="KEGG" id="ehx:EMIHUDRAFT_452099"/>
<dbReference type="PROSITE" id="PS01227">
    <property type="entry name" value="UPF0012"/>
    <property type="match status" value="1"/>
</dbReference>
<dbReference type="SUPFAM" id="SSF140959">
    <property type="entry name" value="Indolic compounds 2,3-dioxygenase-like"/>
    <property type="match status" value="1"/>
</dbReference>
<evidence type="ECO:0000313" key="7">
    <source>
        <dbReference type="EnsemblProtists" id="EOD12895"/>
    </source>
</evidence>
<dbReference type="GO" id="GO:0046872">
    <property type="term" value="F:metal ion binding"/>
    <property type="evidence" value="ECO:0007669"/>
    <property type="project" value="UniProtKB-KW"/>
</dbReference>
<keyword evidence="8" id="KW-1185">Reference proteome</keyword>
<dbReference type="HOGENOM" id="CLU_291786_0_0_1"/>
<accession>A0A0D3INR0</accession>
<feature type="binding site" description="proximal binding residue" evidence="4">
    <location>
        <position position="987"/>
    </location>
    <ligand>
        <name>heme b</name>
        <dbReference type="ChEBI" id="CHEBI:60344"/>
    </ligand>
    <ligandPart>
        <name>Fe</name>
        <dbReference type="ChEBI" id="CHEBI:18248"/>
    </ligandPart>
</feature>
<feature type="signal peptide" evidence="5">
    <location>
        <begin position="1"/>
        <end position="20"/>
    </location>
</feature>
<keyword evidence="5" id="KW-0732">Signal</keyword>
<dbReference type="SUPFAM" id="SSF53474">
    <property type="entry name" value="alpha/beta-Hydrolases"/>
    <property type="match status" value="1"/>
</dbReference>
<evidence type="ECO:0000256" key="1">
    <source>
        <dbReference type="ARBA" id="ARBA00007119"/>
    </source>
</evidence>
<dbReference type="GO" id="GO:0020037">
    <property type="term" value="F:heme binding"/>
    <property type="evidence" value="ECO:0007669"/>
    <property type="project" value="InterPro"/>
</dbReference>
<evidence type="ECO:0000259" key="6">
    <source>
        <dbReference type="PROSITE" id="PS50263"/>
    </source>
</evidence>
<dbReference type="Gene3D" id="1.20.58.480">
    <property type="match status" value="1"/>
</dbReference>
<evidence type="ECO:0000256" key="2">
    <source>
        <dbReference type="ARBA" id="ARBA00022723"/>
    </source>
</evidence>
<sequence>MMTLLLSATAGALVTPPARSLHVAAWQGAAVTADVPANVARVATEVAAAGREGVEVLLFPEMFLHGYDATEEQLRELALTQDSPELKQVAEAAAGAGVCVGVPYAERDGEALFNSMAVFDATGELVCNYRKVNLWGDWEQGLFQRGAPGSFEPFELATASGEAVTCGCLICYDIEFPEPSRALALQGAELLLVPTALGEGDVEMATPLNVVPTRALENHVHIIYSNLEGGADAAERPGQSGVPSSSMRILAFQLALDTARTRLSATLDLDGYGGAVARNPYLTDFAQRFAAGHYDALLLPPTGGRSPVTDERPRRRARLAGCLDAAGEDVGGRPDAGSRAEERRVQEFLRGLPKPTRLSYGESEAQHVELFTPADTERLLASVDEDGGAGGALPTVVIVHGGFFKDKWSARNTQTASLVPFLLERGLAAGLVERGMPGGTYPGPEEDVTAALAAVAARPEVDASRMVVLGHSAGATLAIAADEGDAIERYLEGPPSTEAARERYAAASLPTALTTPTLLVTGKDDPDVPPQLVTDYAARCEQDAAASGDADAAGVSLLEIPLAGHYDVVTADATPWLSVWQKALEAEHALVQKTTELLARHAGWSVPPRAADYGVTRERGFLPKVDPVASLLPLAEGAADPTGEAAALFRAWEAAAAGLPGLLAARNVRTVVSELPTTPAPSVWIAALQGDERRLERAYSLLSFLSHSFVWGEEPTATALPRQLAVPWCAVAEETPLKRRPVLTYASFNLFNWRRIDPAAPVALGNTARSLNFLGGQDEEWFSAVHVAIEARAGEAVVAAAEAQRLSVGLATPAEAVGGRGGPASPARYARDVLGLLGTAAESIEACVAILRRMGERCDPYIYHQAMPPEGLVYEGVAPASRTDGAAGADDGGEAVWRTERYFGETGAQSSVVPALDAALGIGMSEDELLPYLLAMREYMPPEHAAFIDALERGPRLREAVRRANDYALTAAYDRCVSALVAFRKLHFELAFTYVRQWDSRKDDEIQGTGGTPFMPYLRKHRRTTHEALIDARTRGGADEGAAAAA</sequence>
<dbReference type="Pfam" id="PF01231">
    <property type="entry name" value="IDO"/>
    <property type="match status" value="1"/>
</dbReference>
<dbReference type="AlphaFoldDB" id="A0A0D3INR0"/>
<dbReference type="Gene3D" id="3.60.110.10">
    <property type="entry name" value="Carbon-nitrogen hydrolase"/>
    <property type="match status" value="1"/>
</dbReference>
<dbReference type="InterPro" id="IPR000898">
    <property type="entry name" value="Indolamine_dOase"/>
</dbReference>
<evidence type="ECO:0000313" key="8">
    <source>
        <dbReference type="Proteomes" id="UP000013827"/>
    </source>
</evidence>
<dbReference type="PANTHER" id="PTHR28657">
    <property type="entry name" value="INDOLEAMINE 2,3-DIOXYGENASE"/>
    <property type="match status" value="1"/>
</dbReference>
<keyword evidence="2 4" id="KW-0479">Metal-binding</keyword>
<protein>
    <recommendedName>
        <fullName evidence="6">CN hydrolase domain-containing protein</fullName>
    </recommendedName>
</protein>